<dbReference type="InterPro" id="IPR004360">
    <property type="entry name" value="Glyas_Fos-R_dOase_dom"/>
</dbReference>
<gene>
    <name evidence="2" type="ORF">DES53_1238</name>
</gene>
<sequence>MKAYSVTPVFQVSNLDAALKHYTEVLGFTEDFRFGEYAGVRMGDACLHLCAHRIHNRPVGGGTTCIFCDEVDDYCARIKALGAHVKTEPQDYPYGMRDFMVVDPDGNHLSFGCAIGGG</sequence>
<dbReference type="Pfam" id="PF00903">
    <property type="entry name" value="Glyoxalase"/>
    <property type="match status" value="1"/>
</dbReference>
<comment type="caution">
    <text evidence="2">The sequence shown here is derived from an EMBL/GenBank/DDBJ whole genome shotgun (WGS) entry which is preliminary data.</text>
</comment>
<keyword evidence="3" id="KW-1185">Reference proteome</keyword>
<evidence type="ECO:0000313" key="3">
    <source>
        <dbReference type="Proteomes" id="UP000253426"/>
    </source>
</evidence>
<dbReference type="SUPFAM" id="SSF54593">
    <property type="entry name" value="Glyoxalase/Bleomycin resistance protein/Dihydroxybiphenyl dioxygenase"/>
    <property type="match status" value="1"/>
</dbReference>
<accession>A0A366H3E6</accession>
<dbReference type="OrthoDB" id="9815599at2"/>
<name>A0A366H3E6_9BACT</name>
<evidence type="ECO:0000259" key="1">
    <source>
        <dbReference type="PROSITE" id="PS51819"/>
    </source>
</evidence>
<organism evidence="2 3">
    <name type="scientific">Roseimicrobium gellanilyticum</name>
    <dbReference type="NCBI Taxonomy" id="748857"/>
    <lineage>
        <taxon>Bacteria</taxon>
        <taxon>Pseudomonadati</taxon>
        <taxon>Verrucomicrobiota</taxon>
        <taxon>Verrucomicrobiia</taxon>
        <taxon>Verrucomicrobiales</taxon>
        <taxon>Verrucomicrobiaceae</taxon>
        <taxon>Roseimicrobium</taxon>
    </lineage>
</organism>
<evidence type="ECO:0000313" key="2">
    <source>
        <dbReference type="EMBL" id="RBP35312.1"/>
    </source>
</evidence>
<dbReference type="Proteomes" id="UP000253426">
    <property type="component" value="Unassembled WGS sequence"/>
</dbReference>
<dbReference type="InterPro" id="IPR037523">
    <property type="entry name" value="VOC_core"/>
</dbReference>
<reference evidence="2 3" key="1">
    <citation type="submission" date="2018-06" db="EMBL/GenBank/DDBJ databases">
        <title>Genomic Encyclopedia of Type Strains, Phase IV (KMG-IV): sequencing the most valuable type-strain genomes for metagenomic binning, comparative biology and taxonomic classification.</title>
        <authorList>
            <person name="Goeker M."/>
        </authorList>
    </citation>
    <scope>NUCLEOTIDE SEQUENCE [LARGE SCALE GENOMIC DNA]</scope>
    <source>
        <strain evidence="2 3">DSM 25532</strain>
    </source>
</reference>
<feature type="domain" description="VOC" evidence="1">
    <location>
        <begin position="2"/>
        <end position="114"/>
    </location>
</feature>
<dbReference type="AlphaFoldDB" id="A0A366H3E6"/>
<dbReference type="EMBL" id="QNRR01000023">
    <property type="protein sequence ID" value="RBP35312.1"/>
    <property type="molecule type" value="Genomic_DNA"/>
</dbReference>
<dbReference type="Gene3D" id="3.10.180.10">
    <property type="entry name" value="2,3-Dihydroxybiphenyl 1,2-Dioxygenase, domain 1"/>
    <property type="match status" value="1"/>
</dbReference>
<protein>
    <submittedName>
        <fullName evidence="2">Putative glyoxalase superfamily protein PhnB</fullName>
    </submittedName>
</protein>
<dbReference type="InterPro" id="IPR029068">
    <property type="entry name" value="Glyas_Bleomycin-R_OHBP_Dase"/>
</dbReference>
<dbReference type="RefSeq" id="WP_113962391.1">
    <property type="nucleotide sequence ID" value="NZ_QNRR01000023.1"/>
</dbReference>
<dbReference type="PROSITE" id="PS51819">
    <property type="entry name" value="VOC"/>
    <property type="match status" value="1"/>
</dbReference>
<proteinExistence type="predicted"/>